<dbReference type="InterPro" id="IPR022764">
    <property type="entry name" value="Peptidase_S54_rhomboid_dom"/>
</dbReference>
<feature type="transmembrane region" description="Helical" evidence="5">
    <location>
        <begin position="164"/>
        <end position="185"/>
    </location>
</feature>
<organism evidence="7 8">
    <name type="scientific">Rubellicoccus peritrichatus</name>
    <dbReference type="NCBI Taxonomy" id="3080537"/>
    <lineage>
        <taxon>Bacteria</taxon>
        <taxon>Pseudomonadati</taxon>
        <taxon>Verrucomicrobiota</taxon>
        <taxon>Opitutia</taxon>
        <taxon>Puniceicoccales</taxon>
        <taxon>Cerasicoccaceae</taxon>
        <taxon>Rubellicoccus</taxon>
    </lineage>
</organism>
<dbReference type="SMART" id="SM01160">
    <property type="entry name" value="DUF1751"/>
    <property type="match status" value="1"/>
</dbReference>
<dbReference type="EC" id="3.4.21.-" evidence="7"/>
<feature type="transmembrane region" description="Helical" evidence="5">
    <location>
        <begin position="197"/>
        <end position="217"/>
    </location>
</feature>
<dbReference type="Gene3D" id="1.20.1540.10">
    <property type="entry name" value="Rhomboid-like"/>
    <property type="match status" value="1"/>
</dbReference>
<feature type="transmembrane region" description="Helical" evidence="5">
    <location>
        <begin position="117"/>
        <end position="136"/>
    </location>
</feature>
<evidence type="ECO:0000256" key="1">
    <source>
        <dbReference type="ARBA" id="ARBA00004141"/>
    </source>
</evidence>
<dbReference type="InterPro" id="IPR035952">
    <property type="entry name" value="Rhomboid-like_sf"/>
</dbReference>
<keyword evidence="3 5" id="KW-1133">Transmembrane helix</keyword>
<dbReference type="KEGG" id="puo:RZN69_06465"/>
<keyword evidence="7" id="KW-0378">Hydrolase</keyword>
<evidence type="ECO:0000256" key="4">
    <source>
        <dbReference type="ARBA" id="ARBA00023136"/>
    </source>
</evidence>
<dbReference type="PANTHER" id="PTHR43066">
    <property type="entry name" value="RHOMBOID-RELATED PROTEIN"/>
    <property type="match status" value="1"/>
</dbReference>
<keyword evidence="7" id="KW-0645">Protease</keyword>
<dbReference type="GO" id="GO:0006508">
    <property type="term" value="P:proteolysis"/>
    <property type="evidence" value="ECO:0007669"/>
    <property type="project" value="UniProtKB-KW"/>
</dbReference>
<evidence type="ECO:0000256" key="5">
    <source>
        <dbReference type="SAM" id="Phobius"/>
    </source>
</evidence>
<keyword evidence="4 5" id="KW-0472">Membrane</keyword>
<feature type="domain" description="Peptidase S54 rhomboid" evidence="6">
    <location>
        <begin position="75"/>
        <end position="216"/>
    </location>
</feature>
<dbReference type="GO" id="GO:0016020">
    <property type="term" value="C:membrane"/>
    <property type="evidence" value="ECO:0007669"/>
    <property type="project" value="UniProtKB-SubCell"/>
</dbReference>
<evidence type="ECO:0000313" key="8">
    <source>
        <dbReference type="Proteomes" id="UP001304300"/>
    </source>
</evidence>
<comment type="subcellular location">
    <subcellularLocation>
        <location evidence="1">Membrane</location>
        <topology evidence="1">Multi-pass membrane protein</topology>
    </subcellularLocation>
</comment>
<dbReference type="SUPFAM" id="SSF144091">
    <property type="entry name" value="Rhomboid-like"/>
    <property type="match status" value="1"/>
</dbReference>
<evidence type="ECO:0000313" key="7">
    <source>
        <dbReference type="EMBL" id="WOO42728.1"/>
    </source>
</evidence>
<evidence type="ECO:0000256" key="2">
    <source>
        <dbReference type="ARBA" id="ARBA00022692"/>
    </source>
</evidence>
<evidence type="ECO:0000259" key="6">
    <source>
        <dbReference type="Pfam" id="PF01694"/>
    </source>
</evidence>
<dbReference type="Pfam" id="PF01694">
    <property type="entry name" value="Rhomboid"/>
    <property type="match status" value="1"/>
</dbReference>
<dbReference type="GO" id="GO:0004252">
    <property type="term" value="F:serine-type endopeptidase activity"/>
    <property type="evidence" value="ECO:0007669"/>
    <property type="project" value="InterPro"/>
</dbReference>
<sequence length="231" mass="25687">MTETQPQYRPPPKRLSAFPPVVEIIMIACVVIFFLQTLKWGGIGAWIMSNLALWPLGTPEYVTDGFRYGEVPQFGVWQLITYGFLHGSEWHLLFNMFAFWMFGTVIEEVWGSRRFAVFYFICIVGAGLVQLAVSAGALTPTVGASGGVFGLLLAFGVLFPNEKLFFILCPVPIKAKYFVAGYGSVELVLGLTREGSSIAHFAHLGGMFFGLLLILYWKGKLPFKPRPGKLF</sequence>
<reference evidence="7 8" key="1">
    <citation type="submission" date="2023-10" db="EMBL/GenBank/DDBJ databases">
        <title>Rubellicoccus peritrichatus gen. nov., sp. nov., isolated from an algae of coral reef tank.</title>
        <authorList>
            <person name="Luo J."/>
        </authorList>
    </citation>
    <scope>NUCLEOTIDE SEQUENCE [LARGE SCALE GENOMIC DNA]</scope>
    <source>
        <strain evidence="7 8">CR14</strain>
    </source>
</reference>
<evidence type="ECO:0000256" key="3">
    <source>
        <dbReference type="ARBA" id="ARBA00022989"/>
    </source>
</evidence>
<keyword evidence="2 5" id="KW-0812">Transmembrane</keyword>
<dbReference type="EMBL" id="CP136920">
    <property type="protein sequence ID" value="WOO42728.1"/>
    <property type="molecule type" value="Genomic_DNA"/>
</dbReference>
<name>A0AAQ3QSP0_9BACT</name>
<protein>
    <submittedName>
        <fullName evidence="7">Rhomboid family intramembrane serine protease</fullName>
        <ecNumber evidence="7">3.4.21.-</ecNumber>
    </submittedName>
</protein>
<dbReference type="AlphaFoldDB" id="A0AAQ3QSP0"/>
<dbReference type="Proteomes" id="UP001304300">
    <property type="component" value="Chromosome"/>
</dbReference>
<feature type="transmembrane region" description="Helical" evidence="5">
    <location>
        <begin position="21"/>
        <end position="47"/>
    </location>
</feature>
<gene>
    <name evidence="7" type="ORF">RZN69_06465</name>
</gene>
<feature type="transmembrane region" description="Helical" evidence="5">
    <location>
        <begin position="142"/>
        <end position="159"/>
    </location>
</feature>
<keyword evidence="8" id="KW-1185">Reference proteome</keyword>
<accession>A0AAQ3QSP0</accession>
<proteinExistence type="predicted"/>
<dbReference type="PANTHER" id="PTHR43066:SF11">
    <property type="entry name" value="PEPTIDASE S54 RHOMBOID DOMAIN-CONTAINING PROTEIN"/>
    <property type="match status" value="1"/>
</dbReference>